<dbReference type="HOGENOM" id="CLU_667050_0_0_0"/>
<dbReference type="eggNOG" id="ENOG5030XI3">
    <property type="taxonomic scope" value="Bacteria"/>
</dbReference>
<proteinExistence type="predicted"/>
<dbReference type="EMBL" id="CP001848">
    <property type="protein sequence ID" value="ADB15773.1"/>
    <property type="molecule type" value="Genomic_DNA"/>
</dbReference>
<keyword evidence="3" id="KW-1185">Reference proteome</keyword>
<evidence type="ECO:0000313" key="3">
    <source>
        <dbReference type="Proteomes" id="UP000001887"/>
    </source>
</evidence>
<protein>
    <submittedName>
        <fullName evidence="2">Uncharacterized protein</fullName>
    </submittedName>
</protein>
<evidence type="ECO:0000313" key="2">
    <source>
        <dbReference type="EMBL" id="ADB15773.1"/>
    </source>
</evidence>
<gene>
    <name evidence="2" type="ordered locus">Psta_1090</name>
</gene>
<sequence>MTSPLPTLSRWTVPPAVIAIALLVYSLATGRSTPAPMILPESLAPHSVLPRYNDPRVATDEQLSDVLDRVKPPRTAPLTNNLIHSLRLWGTDADFFDPKVLSGKQMLGYLTDDAKFREIVGENAPPLLQRTSEGITIRGFEDGTNSRDTSSYHNDDLLATYAESGLARDYPLALRDDKATINDLLATSLRRFHLDRLEYEWTAITYARYVFPQPMWSNKFGETITLDLLIDELVKAPPEHGPCNGLHRLEAMTVLCRIDDDLQKLTPKQRMKMLVYMKRVSLLLEQTQSRDGFWSRSWSTGQSSDVDTKSTVYDKILVTGHQIEWLAYAPPEVQPPQETIVRAGQWLCRTLTELDDKAIVDHYGPYSHAARALCLWRSTTPYDAWRFGAAGQKARDSQGKAADSAPAAATTN</sequence>
<feature type="compositionally biased region" description="Low complexity" evidence="1">
    <location>
        <begin position="401"/>
        <end position="412"/>
    </location>
</feature>
<organism evidence="2 3">
    <name type="scientific">Pirellula staleyi (strain ATCC 27377 / DSM 6068 / ICPB 4128)</name>
    <name type="common">Pirella staleyi</name>
    <dbReference type="NCBI Taxonomy" id="530564"/>
    <lineage>
        <taxon>Bacteria</taxon>
        <taxon>Pseudomonadati</taxon>
        <taxon>Planctomycetota</taxon>
        <taxon>Planctomycetia</taxon>
        <taxon>Pirellulales</taxon>
        <taxon>Pirellulaceae</taxon>
        <taxon>Pirellula</taxon>
    </lineage>
</organism>
<name>D2R8F6_PIRSD</name>
<dbReference type="STRING" id="530564.Psta_1090"/>
<accession>D2R8F6</accession>
<evidence type="ECO:0000256" key="1">
    <source>
        <dbReference type="SAM" id="MobiDB-lite"/>
    </source>
</evidence>
<dbReference type="KEGG" id="psl:Psta_1090"/>
<dbReference type="AlphaFoldDB" id="D2R8F6"/>
<reference evidence="2 3" key="1">
    <citation type="journal article" date="2009" name="Stand. Genomic Sci.">
        <title>Complete genome sequence of Pirellula staleyi type strain (ATCC 27377).</title>
        <authorList>
            <person name="Clum A."/>
            <person name="Tindall B.J."/>
            <person name="Sikorski J."/>
            <person name="Ivanova N."/>
            <person name="Mavrommatis K."/>
            <person name="Lucas S."/>
            <person name="Glavina del Rio T."/>
            <person name="Nolan M."/>
            <person name="Chen F."/>
            <person name="Tice H."/>
            <person name="Pitluck S."/>
            <person name="Cheng J.F."/>
            <person name="Chertkov O."/>
            <person name="Brettin T."/>
            <person name="Han C."/>
            <person name="Detter J.C."/>
            <person name="Kuske C."/>
            <person name="Bruce D."/>
            <person name="Goodwin L."/>
            <person name="Ovchinikova G."/>
            <person name="Pati A."/>
            <person name="Mikhailova N."/>
            <person name="Chen A."/>
            <person name="Palaniappan K."/>
            <person name="Land M."/>
            <person name="Hauser L."/>
            <person name="Chang Y.J."/>
            <person name="Jeffries C.D."/>
            <person name="Chain P."/>
            <person name="Rohde M."/>
            <person name="Goker M."/>
            <person name="Bristow J."/>
            <person name="Eisen J.A."/>
            <person name="Markowitz V."/>
            <person name="Hugenholtz P."/>
            <person name="Kyrpides N.C."/>
            <person name="Klenk H.P."/>
            <person name="Lapidus A."/>
        </authorList>
    </citation>
    <scope>NUCLEOTIDE SEQUENCE [LARGE SCALE GENOMIC DNA]</scope>
    <source>
        <strain evidence="3">ATCC 27377 / DSM 6068 / ICPB 4128</strain>
    </source>
</reference>
<feature type="region of interest" description="Disordered" evidence="1">
    <location>
        <begin position="393"/>
        <end position="412"/>
    </location>
</feature>
<dbReference type="Proteomes" id="UP000001887">
    <property type="component" value="Chromosome"/>
</dbReference>
<dbReference type="OrthoDB" id="208668at2"/>